<name>A0ACC0UWH8_9HYPO</name>
<accession>A0ACC0UWH8</accession>
<proteinExistence type="predicted"/>
<dbReference type="Proteomes" id="UP001163324">
    <property type="component" value="Chromosome 7"/>
</dbReference>
<keyword evidence="2" id="KW-1185">Reference proteome</keyword>
<organism evidence="1 2">
    <name type="scientific">Trichothecium roseum</name>
    <dbReference type="NCBI Taxonomy" id="47278"/>
    <lineage>
        <taxon>Eukaryota</taxon>
        <taxon>Fungi</taxon>
        <taxon>Dikarya</taxon>
        <taxon>Ascomycota</taxon>
        <taxon>Pezizomycotina</taxon>
        <taxon>Sordariomycetes</taxon>
        <taxon>Hypocreomycetidae</taxon>
        <taxon>Hypocreales</taxon>
        <taxon>Hypocreales incertae sedis</taxon>
        <taxon>Trichothecium</taxon>
    </lineage>
</organism>
<protein>
    <submittedName>
        <fullName evidence="1">Uncharacterized protein</fullName>
    </submittedName>
</protein>
<reference evidence="1" key="1">
    <citation type="submission" date="2022-10" db="EMBL/GenBank/DDBJ databases">
        <title>Complete Genome of Trichothecium roseum strain YXFP-22015, a Plant Pathogen Isolated from Citrus.</title>
        <authorList>
            <person name="Wang Y."/>
            <person name="Zhu L."/>
        </authorList>
    </citation>
    <scope>NUCLEOTIDE SEQUENCE</scope>
    <source>
        <strain evidence="1">YXFP-22015</strain>
    </source>
</reference>
<evidence type="ECO:0000313" key="2">
    <source>
        <dbReference type="Proteomes" id="UP001163324"/>
    </source>
</evidence>
<dbReference type="EMBL" id="CM047946">
    <property type="protein sequence ID" value="KAI9897854.1"/>
    <property type="molecule type" value="Genomic_DNA"/>
</dbReference>
<evidence type="ECO:0000313" key="1">
    <source>
        <dbReference type="EMBL" id="KAI9897854.1"/>
    </source>
</evidence>
<gene>
    <name evidence="1" type="ORF">N3K66_007710</name>
</gene>
<sequence length="410" mass="45862">MSRPFPFPEDASSPPRPFELSLDAGFLDMTLRKVRDYRPTQSLSDEWTMEGPPTATMTRLAAYWANEYDWRAVERSINERFAHYAVTVDPLESSSYKAPIPLHFIHEKCKSPSSSESGTIPLLLLHGWPSTSLEWSKVIGPLAEKFHVVAPDLPGFGFSPAPSRPGMGPLEMGRAFHVLMTEHLGYERYGVVSTDLGWLVGMWMAAEYGPTSDGGGAIVGHMSDFFLGQPTPEDTARLEAGQASEEETRHVAATKAWFDSHWAYATTHGQKPLALSLALGDSPVGFLGWCMDVNHATSDGYVYGDEELVTDAMMLWIPGPYAGIRTYREFFQPDKMNFPQSQVPTGLSEWGWGKGPFASVSDFAFVPEEWVRRTVNLKYFRRHESGGHFPAVKCPEEWKRDVCNFFESLS</sequence>
<comment type="caution">
    <text evidence="1">The sequence shown here is derived from an EMBL/GenBank/DDBJ whole genome shotgun (WGS) entry which is preliminary data.</text>
</comment>